<feature type="binding site" evidence="6">
    <location>
        <position position="102"/>
    </location>
    <ligand>
        <name>ATP</name>
        <dbReference type="ChEBI" id="CHEBI:30616"/>
    </ligand>
</feature>
<reference evidence="9" key="1">
    <citation type="journal article" date="2014" name="Int. J. Syst. Evol. Microbiol.">
        <title>Complete genome sequence of Corynebacterium casei LMG S-19264T (=DSM 44701T), isolated from a smear-ripened cheese.</title>
        <authorList>
            <consortium name="US DOE Joint Genome Institute (JGI-PGF)"/>
            <person name="Walter F."/>
            <person name="Albersmeier A."/>
            <person name="Kalinowski J."/>
            <person name="Ruckert C."/>
        </authorList>
    </citation>
    <scope>NUCLEOTIDE SEQUENCE</scope>
    <source>
        <strain evidence="9">JCM 10088</strain>
    </source>
</reference>
<dbReference type="Gene3D" id="3.30.470.20">
    <property type="entry name" value="ATP-grasp fold, B domain"/>
    <property type="match status" value="1"/>
</dbReference>
<evidence type="ECO:0000256" key="5">
    <source>
        <dbReference type="ARBA" id="ARBA00022842"/>
    </source>
</evidence>
<reference evidence="9" key="2">
    <citation type="submission" date="2020-09" db="EMBL/GenBank/DDBJ databases">
        <authorList>
            <person name="Sun Q."/>
            <person name="Ohkuma M."/>
        </authorList>
    </citation>
    <scope>NUCLEOTIDE SEQUENCE</scope>
    <source>
        <strain evidence="9">JCM 10088</strain>
    </source>
</reference>
<dbReference type="InterPro" id="IPR013815">
    <property type="entry name" value="ATP_grasp_subdomain_1"/>
</dbReference>
<keyword evidence="5 6" id="KW-0460">Magnesium</keyword>
<keyword evidence="1 6" id="KW-0816">Tricarboxylic acid cycle</keyword>
<dbReference type="Pfam" id="PF08442">
    <property type="entry name" value="ATP-grasp_2"/>
    <property type="match status" value="1"/>
</dbReference>
<dbReference type="FunFam" id="3.40.50.261:FF:000001">
    <property type="entry name" value="Succinate--CoA ligase [ADP-forming] subunit beta"/>
    <property type="match status" value="1"/>
</dbReference>
<accession>A0A830GY05</accession>
<dbReference type="Gene3D" id="3.30.1490.20">
    <property type="entry name" value="ATP-grasp fold, A domain"/>
    <property type="match status" value="1"/>
</dbReference>
<keyword evidence="4 6" id="KW-0547">Nucleotide-binding</keyword>
<name>A0A830GY05_9CREN</name>
<dbReference type="NCBIfam" id="TIGR01016">
    <property type="entry name" value="sucCoAbeta"/>
    <property type="match status" value="1"/>
</dbReference>
<keyword evidence="3 6" id="KW-0479">Metal-binding</keyword>
<dbReference type="PROSITE" id="PS01217">
    <property type="entry name" value="SUCCINYL_COA_LIG_3"/>
    <property type="match status" value="1"/>
</dbReference>
<evidence type="ECO:0000256" key="4">
    <source>
        <dbReference type="ARBA" id="ARBA00022741"/>
    </source>
</evidence>
<dbReference type="FunFam" id="3.30.470.20:FF:000002">
    <property type="entry name" value="Succinate--CoA ligase [ADP-forming] subunit beta"/>
    <property type="match status" value="1"/>
</dbReference>
<dbReference type="InterPro" id="IPR005811">
    <property type="entry name" value="SUCC_ACL_C"/>
</dbReference>
<evidence type="ECO:0000256" key="3">
    <source>
        <dbReference type="ARBA" id="ARBA00022723"/>
    </source>
</evidence>
<dbReference type="HAMAP" id="MF_00558">
    <property type="entry name" value="Succ_CoA_beta"/>
    <property type="match status" value="1"/>
</dbReference>
<dbReference type="AlphaFoldDB" id="A0A830GY05"/>
<sequence>MAVKFFYSSNPRYGMRLLEYKGKDLLYKYGVEKPRGMVISSPDQIGQGLKYPVFVKAQVPFAGRAKMGLVKKANNADEARAIAKEYLGKVIQDFPIKKVLLEEGSPIKKEYYISMTVDRTNERYLILASPEGGIDIEEVAKEHPEKIFRGGFHPFAGLRDYLVNELIKFMGIQGAQAKEFAKVVYAMYQVMMDYDAELVEINPLALTEDGKFIAIDVKIMVDDNALFRHGDINVEEEGDLTREELEARAAGFHYVELPGDIGIIGNGAGLTMATMDLVKEYGGEPADFLDIGGGASRDIVKSALTLLLKDARIKAVLINIFGGITRGDEVAYGVTEAIREVGVSKPIFIRLKGTNEEEGRKILAPLNIKIYDTAEEAVQDLMKAIRGDGK</sequence>
<comment type="caution">
    <text evidence="6">Lacks conserved residue(s) required for the propagation of feature annotation.</text>
</comment>
<feature type="binding site" evidence="6">
    <location>
        <position position="105"/>
    </location>
    <ligand>
        <name>ATP</name>
        <dbReference type="ChEBI" id="CHEBI:30616"/>
    </ligand>
</feature>
<feature type="binding site" evidence="6">
    <location>
        <position position="216"/>
    </location>
    <ligand>
        <name>Mg(2+)</name>
        <dbReference type="ChEBI" id="CHEBI:18420"/>
    </ligand>
</feature>
<dbReference type="UniPathway" id="UPA00223">
    <property type="reaction ID" value="UER00999"/>
</dbReference>
<feature type="binding site" evidence="6">
    <location>
        <begin position="323"/>
        <end position="325"/>
    </location>
    <ligand>
        <name>substrate</name>
        <note>ligand shared with subunit alpha</note>
    </ligand>
</feature>
<feature type="binding site" evidence="6">
    <location>
        <position position="266"/>
    </location>
    <ligand>
        <name>substrate</name>
        <note>ligand shared with subunit alpha</note>
    </ligand>
</feature>
<dbReference type="InterPro" id="IPR017866">
    <property type="entry name" value="Succ-CoA_synthase_bsu_CS"/>
</dbReference>
<dbReference type="PROSITE" id="PS50975">
    <property type="entry name" value="ATP_GRASP"/>
    <property type="match status" value="1"/>
</dbReference>
<dbReference type="EMBL" id="BMNL01000003">
    <property type="protein sequence ID" value="GGP21993.1"/>
    <property type="molecule type" value="Genomic_DNA"/>
</dbReference>
<dbReference type="InterPro" id="IPR016102">
    <property type="entry name" value="Succinyl-CoA_synth-like"/>
</dbReference>
<dbReference type="EC" id="6.2.1.5" evidence="6"/>
<comment type="catalytic activity">
    <reaction evidence="6">
        <text>GTP + succinate + CoA = succinyl-CoA + GDP + phosphate</text>
        <dbReference type="Rhea" id="RHEA:22120"/>
        <dbReference type="ChEBI" id="CHEBI:30031"/>
        <dbReference type="ChEBI" id="CHEBI:37565"/>
        <dbReference type="ChEBI" id="CHEBI:43474"/>
        <dbReference type="ChEBI" id="CHEBI:57287"/>
        <dbReference type="ChEBI" id="CHEBI:57292"/>
        <dbReference type="ChEBI" id="CHEBI:58189"/>
    </reaction>
</comment>
<dbReference type="Proteomes" id="UP000610960">
    <property type="component" value="Unassembled WGS sequence"/>
</dbReference>
<comment type="caution">
    <text evidence="9">The sequence shown here is derived from an EMBL/GenBank/DDBJ whole genome shotgun (WGS) entry which is preliminary data.</text>
</comment>
<dbReference type="PIRSF" id="PIRSF001554">
    <property type="entry name" value="SucCS_beta"/>
    <property type="match status" value="1"/>
</dbReference>
<comment type="cofactor">
    <cofactor evidence="6">
        <name>Mg(2+)</name>
        <dbReference type="ChEBI" id="CHEBI:18420"/>
    </cofactor>
    <text evidence="6">Binds 1 Mg(2+) ion per subunit.</text>
</comment>
<proteinExistence type="inferred from homology"/>
<comment type="similarity">
    <text evidence="6">Belongs to the succinate/malate CoA ligase beta subunit family.</text>
</comment>
<organism evidence="9 10">
    <name type="scientific">Thermocladium modestius</name>
    <dbReference type="NCBI Taxonomy" id="62609"/>
    <lineage>
        <taxon>Archaea</taxon>
        <taxon>Thermoproteota</taxon>
        <taxon>Thermoprotei</taxon>
        <taxon>Thermoproteales</taxon>
        <taxon>Thermoproteaceae</taxon>
        <taxon>Thermocladium</taxon>
    </lineage>
</organism>
<dbReference type="InterPro" id="IPR011761">
    <property type="entry name" value="ATP-grasp"/>
</dbReference>
<dbReference type="GO" id="GO:0042709">
    <property type="term" value="C:succinate-CoA ligase complex"/>
    <property type="evidence" value="ECO:0007669"/>
    <property type="project" value="TreeGrafter"/>
</dbReference>
<feature type="binding site" evidence="6">
    <location>
        <position position="110"/>
    </location>
    <ligand>
        <name>ATP</name>
        <dbReference type="ChEBI" id="CHEBI:30616"/>
    </ligand>
</feature>
<dbReference type="GO" id="GO:0006099">
    <property type="term" value="P:tricarboxylic acid cycle"/>
    <property type="evidence" value="ECO:0007669"/>
    <property type="project" value="UniProtKB-UniRule"/>
</dbReference>
<evidence type="ECO:0000256" key="7">
    <source>
        <dbReference type="PROSITE-ProRule" id="PRU00409"/>
    </source>
</evidence>
<protein>
    <recommendedName>
        <fullName evidence="6">Succinate--CoA ligase [ADP-forming] subunit beta</fullName>
        <ecNumber evidence="6">6.2.1.5</ecNumber>
    </recommendedName>
    <alternativeName>
        <fullName evidence="6">Succinyl-CoA synthetase subunit beta</fullName>
        <shortName evidence="6">SCS-beta</shortName>
    </alternativeName>
</protein>
<comment type="pathway">
    <text evidence="6">Carbohydrate metabolism; tricarboxylic acid cycle; succinate from succinyl-CoA (ligase route): step 1/1.</text>
</comment>
<feature type="domain" description="ATP-grasp" evidence="8">
    <location>
        <begin position="23"/>
        <end position="251"/>
    </location>
</feature>
<keyword evidence="10" id="KW-1185">Reference proteome</keyword>
<evidence type="ECO:0000256" key="2">
    <source>
        <dbReference type="ARBA" id="ARBA00022598"/>
    </source>
</evidence>
<gene>
    <name evidence="6 9" type="primary">sucC</name>
    <name evidence="9" type="ORF">GCM10007981_16270</name>
</gene>
<dbReference type="Pfam" id="PF00549">
    <property type="entry name" value="Ligase_CoA"/>
    <property type="match status" value="1"/>
</dbReference>
<feature type="binding site" evidence="6">
    <location>
        <position position="56"/>
    </location>
    <ligand>
        <name>ATP</name>
        <dbReference type="ChEBI" id="CHEBI:30616"/>
    </ligand>
</feature>
<comment type="function">
    <text evidence="6">Succinyl-CoA synthetase functions in the citric acid cycle (TCA), coupling the hydrolysis of succinyl-CoA to the synthesis of either ATP or GTP and thus represents the only step of substrate-level phosphorylation in the TCA. The beta subunit provides nucleotide specificity of the enzyme and binds the substrate succinate, while the binding sites for coenzyme A and phosphate are found in the alpha subunit.</text>
</comment>
<dbReference type="GO" id="GO:0006104">
    <property type="term" value="P:succinyl-CoA metabolic process"/>
    <property type="evidence" value="ECO:0007669"/>
    <property type="project" value="TreeGrafter"/>
</dbReference>
<comment type="catalytic activity">
    <reaction evidence="6">
        <text>succinate + ATP + CoA = succinyl-CoA + ADP + phosphate</text>
        <dbReference type="Rhea" id="RHEA:17661"/>
        <dbReference type="ChEBI" id="CHEBI:30031"/>
        <dbReference type="ChEBI" id="CHEBI:30616"/>
        <dbReference type="ChEBI" id="CHEBI:43474"/>
        <dbReference type="ChEBI" id="CHEBI:57287"/>
        <dbReference type="ChEBI" id="CHEBI:57292"/>
        <dbReference type="ChEBI" id="CHEBI:456216"/>
        <dbReference type="EC" id="6.2.1.5"/>
    </reaction>
</comment>
<keyword evidence="6 7" id="KW-0067">ATP-binding</keyword>
<evidence type="ECO:0000313" key="9">
    <source>
        <dbReference type="EMBL" id="GGP21993.1"/>
    </source>
</evidence>
<dbReference type="PANTHER" id="PTHR11815:SF10">
    <property type="entry name" value="SUCCINATE--COA LIGASE [GDP-FORMING] SUBUNIT BETA, MITOCHONDRIAL"/>
    <property type="match status" value="1"/>
</dbReference>
<evidence type="ECO:0000256" key="6">
    <source>
        <dbReference type="HAMAP-Rule" id="MF_00558"/>
    </source>
</evidence>
<dbReference type="InterPro" id="IPR005809">
    <property type="entry name" value="Succ_CoA_ligase-like_bsu"/>
</dbReference>
<keyword evidence="2 6" id="KW-0436">Ligase</keyword>
<dbReference type="PANTHER" id="PTHR11815">
    <property type="entry name" value="SUCCINYL-COA SYNTHETASE BETA CHAIN"/>
    <property type="match status" value="1"/>
</dbReference>
<evidence type="ECO:0000259" key="8">
    <source>
        <dbReference type="PROSITE" id="PS50975"/>
    </source>
</evidence>
<comment type="subunit">
    <text evidence="6">Heterotetramer of two alpha and two beta subunits.</text>
</comment>
<dbReference type="SUPFAM" id="SSF52210">
    <property type="entry name" value="Succinyl-CoA synthetase domains"/>
    <property type="match status" value="1"/>
</dbReference>
<dbReference type="NCBIfam" id="NF001913">
    <property type="entry name" value="PRK00696.1"/>
    <property type="match status" value="1"/>
</dbReference>
<dbReference type="InterPro" id="IPR013650">
    <property type="entry name" value="ATP-grasp_succ-CoA_synth-type"/>
</dbReference>
<dbReference type="GO" id="GO:0000287">
    <property type="term" value="F:magnesium ion binding"/>
    <property type="evidence" value="ECO:0007669"/>
    <property type="project" value="UniProtKB-UniRule"/>
</dbReference>
<dbReference type="GO" id="GO:0004775">
    <property type="term" value="F:succinate-CoA ligase (ADP-forming) activity"/>
    <property type="evidence" value="ECO:0007669"/>
    <property type="project" value="UniProtKB-UniRule"/>
</dbReference>
<evidence type="ECO:0000256" key="1">
    <source>
        <dbReference type="ARBA" id="ARBA00022532"/>
    </source>
</evidence>
<dbReference type="GO" id="GO:0005524">
    <property type="term" value="F:ATP binding"/>
    <property type="evidence" value="ECO:0007669"/>
    <property type="project" value="UniProtKB-UniRule"/>
</dbReference>
<dbReference type="Gene3D" id="3.40.50.261">
    <property type="entry name" value="Succinyl-CoA synthetase domains"/>
    <property type="match status" value="1"/>
</dbReference>
<evidence type="ECO:0000313" key="10">
    <source>
        <dbReference type="Proteomes" id="UP000610960"/>
    </source>
</evidence>
<dbReference type="SUPFAM" id="SSF56059">
    <property type="entry name" value="Glutathione synthetase ATP-binding domain-like"/>
    <property type="match status" value="1"/>
</dbReference>
<feature type="binding site" evidence="6">
    <location>
        <position position="202"/>
    </location>
    <ligand>
        <name>Mg(2+)</name>
        <dbReference type="ChEBI" id="CHEBI:18420"/>
    </ligand>
</feature>